<dbReference type="Gene3D" id="1.10.287.130">
    <property type="match status" value="1"/>
</dbReference>
<evidence type="ECO:0000256" key="8">
    <source>
        <dbReference type="ARBA" id="ARBA00022741"/>
    </source>
</evidence>
<evidence type="ECO:0000256" key="11">
    <source>
        <dbReference type="ARBA" id="ARBA00022989"/>
    </source>
</evidence>
<evidence type="ECO:0000256" key="3">
    <source>
        <dbReference type="ARBA" id="ARBA00012438"/>
    </source>
</evidence>
<dbReference type="SUPFAM" id="SSF158472">
    <property type="entry name" value="HAMP domain-like"/>
    <property type="match status" value="1"/>
</dbReference>
<dbReference type="SUPFAM" id="SSF47384">
    <property type="entry name" value="Homodimeric domain of signal transducing histidine kinase"/>
    <property type="match status" value="1"/>
</dbReference>
<protein>
    <recommendedName>
        <fullName evidence="3">histidine kinase</fullName>
        <ecNumber evidence="3">2.7.13.3</ecNumber>
    </recommendedName>
</protein>
<name>A0A0F8Y2Y2_9ZZZZ</name>
<dbReference type="Pfam" id="PF00512">
    <property type="entry name" value="HisKA"/>
    <property type="match status" value="1"/>
</dbReference>
<feature type="non-terminal residue" evidence="15">
    <location>
        <position position="337"/>
    </location>
</feature>
<evidence type="ECO:0000256" key="4">
    <source>
        <dbReference type="ARBA" id="ARBA00022475"/>
    </source>
</evidence>
<evidence type="ECO:0000256" key="1">
    <source>
        <dbReference type="ARBA" id="ARBA00000085"/>
    </source>
</evidence>
<dbReference type="AlphaFoldDB" id="A0A0F8Y2Y2"/>
<evidence type="ECO:0000259" key="14">
    <source>
        <dbReference type="PROSITE" id="PS50885"/>
    </source>
</evidence>
<comment type="caution">
    <text evidence="15">The sequence shown here is derived from an EMBL/GenBank/DDBJ whole genome shotgun (WGS) entry which is preliminary data.</text>
</comment>
<dbReference type="CDD" id="cd06225">
    <property type="entry name" value="HAMP"/>
    <property type="match status" value="1"/>
</dbReference>
<dbReference type="SMART" id="SM00304">
    <property type="entry name" value="HAMP"/>
    <property type="match status" value="1"/>
</dbReference>
<comment type="catalytic activity">
    <reaction evidence="1">
        <text>ATP + protein L-histidine = ADP + protein N-phospho-L-histidine.</text>
        <dbReference type="EC" id="2.7.13.3"/>
    </reaction>
</comment>
<evidence type="ECO:0000313" key="15">
    <source>
        <dbReference type="EMBL" id="KKK48544.1"/>
    </source>
</evidence>
<keyword evidence="5" id="KW-0597">Phosphoprotein</keyword>
<evidence type="ECO:0000256" key="2">
    <source>
        <dbReference type="ARBA" id="ARBA00004651"/>
    </source>
</evidence>
<feature type="domain" description="HAMP" evidence="14">
    <location>
        <begin position="194"/>
        <end position="246"/>
    </location>
</feature>
<evidence type="ECO:0000256" key="6">
    <source>
        <dbReference type="ARBA" id="ARBA00022679"/>
    </source>
</evidence>
<dbReference type="PROSITE" id="PS50885">
    <property type="entry name" value="HAMP"/>
    <property type="match status" value="1"/>
</dbReference>
<dbReference type="PANTHER" id="PTHR45528">
    <property type="entry name" value="SENSOR HISTIDINE KINASE CPXA"/>
    <property type="match status" value="1"/>
</dbReference>
<dbReference type="InterPro" id="IPR050398">
    <property type="entry name" value="HssS/ArlS-like"/>
</dbReference>
<dbReference type="Pfam" id="PF00672">
    <property type="entry name" value="HAMP"/>
    <property type="match status" value="1"/>
</dbReference>
<accession>A0A0F8Y2Y2</accession>
<dbReference type="InterPro" id="IPR003661">
    <property type="entry name" value="HisK_dim/P_dom"/>
</dbReference>
<dbReference type="EC" id="2.7.13.3" evidence="3"/>
<dbReference type="GO" id="GO:0005886">
    <property type="term" value="C:plasma membrane"/>
    <property type="evidence" value="ECO:0007669"/>
    <property type="project" value="UniProtKB-SubCell"/>
</dbReference>
<comment type="subcellular location">
    <subcellularLocation>
        <location evidence="2">Cell membrane</location>
        <topology evidence="2">Multi-pass membrane protein</topology>
    </subcellularLocation>
</comment>
<dbReference type="GO" id="GO:0000155">
    <property type="term" value="F:phosphorelay sensor kinase activity"/>
    <property type="evidence" value="ECO:0007669"/>
    <property type="project" value="InterPro"/>
</dbReference>
<reference evidence="15" key="1">
    <citation type="journal article" date="2015" name="Nature">
        <title>Complex archaea that bridge the gap between prokaryotes and eukaryotes.</title>
        <authorList>
            <person name="Spang A."/>
            <person name="Saw J.H."/>
            <person name="Jorgensen S.L."/>
            <person name="Zaremba-Niedzwiedzka K."/>
            <person name="Martijn J."/>
            <person name="Lind A.E."/>
            <person name="van Eijk R."/>
            <person name="Schleper C."/>
            <person name="Guy L."/>
            <person name="Ettema T.J."/>
        </authorList>
    </citation>
    <scope>NUCLEOTIDE SEQUENCE</scope>
</reference>
<sequence>DYVLEKNEVLLLLVHDVGLEVNDLGRDYNEHKKSVEDMEIHAEKFARQILLLSIGEEEGVLEELKNSRLHFEYSIREITGQSTTDLPPLEGHTSQTLIEIPRENSQSLRELEPLWEAIQLRIKILEDKSMLSPEFQTAKDNLGLSKSIVFLEINGLLDAWNAELNKSNDVEQTIIELLVVVDILVFGAVIFVIRQSLSPLQIISQGLSRVKEGVYGEKIKYEGTDEVGDLVQSFNIMSDTIKEKEQEAKKTDIAKDEFLAMITHELKTPLVPIQGYSDLLLSEHLGPLTDKQKGTFKGLKYFPPNKDYILSFRWTQVSPMLERKSLSKLLEEMNRFI</sequence>
<organism evidence="15">
    <name type="scientific">marine sediment metagenome</name>
    <dbReference type="NCBI Taxonomy" id="412755"/>
    <lineage>
        <taxon>unclassified sequences</taxon>
        <taxon>metagenomes</taxon>
        <taxon>ecological metagenomes</taxon>
    </lineage>
</organism>
<keyword evidence="7" id="KW-0812">Transmembrane</keyword>
<keyword evidence="4" id="KW-1003">Cell membrane</keyword>
<evidence type="ECO:0000256" key="13">
    <source>
        <dbReference type="ARBA" id="ARBA00023136"/>
    </source>
</evidence>
<dbReference type="EMBL" id="LAZR01069011">
    <property type="protein sequence ID" value="KKK48544.1"/>
    <property type="molecule type" value="Genomic_DNA"/>
</dbReference>
<dbReference type="CDD" id="cd00082">
    <property type="entry name" value="HisKA"/>
    <property type="match status" value="1"/>
</dbReference>
<keyword evidence="13" id="KW-0472">Membrane</keyword>
<evidence type="ECO:0000256" key="12">
    <source>
        <dbReference type="ARBA" id="ARBA00023012"/>
    </source>
</evidence>
<evidence type="ECO:0000256" key="5">
    <source>
        <dbReference type="ARBA" id="ARBA00022553"/>
    </source>
</evidence>
<dbReference type="GO" id="GO:0005524">
    <property type="term" value="F:ATP binding"/>
    <property type="evidence" value="ECO:0007669"/>
    <property type="project" value="UniProtKB-KW"/>
</dbReference>
<keyword evidence="6" id="KW-0808">Transferase</keyword>
<evidence type="ECO:0000256" key="7">
    <source>
        <dbReference type="ARBA" id="ARBA00022692"/>
    </source>
</evidence>
<proteinExistence type="predicted"/>
<feature type="non-terminal residue" evidence="15">
    <location>
        <position position="1"/>
    </location>
</feature>
<dbReference type="Gene3D" id="6.10.340.10">
    <property type="match status" value="1"/>
</dbReference>
<gene>
    <name evidence="15" type="ORF">LCGC14_3144050</name>
</gene>
<dbReference type="InterPro" id="IPR036097">
    <property type="entry name" value="HisK_dim/P_sf"/>
</dbReference>
<keyword evidence="8" id="KW-0547">Nucleotide-binding</keyword>
<keyword evidence="12" id="KW-0902">Two-component regulatory system</keyword>
<evidence type="ECO:0000256" key="10">
    <source>
        <dbReference type="ARBA" id="ARBA00022840"/>
    </source>
</evidence>
<keyword evidence="9" id="KW-0418">Kinase</keyword>
<dbReference type="InterPro" id="IPR003660">
    <property type="entry name" value="HAMP_dom"/>
</dbReference>
<evidence type="ECO:0000256" key="9">
    <source>
        <dbReference type="ARBA" id="ARBA00022777"/>
    </source>
</evidence>
<keyword evidence="11" id="KW-1133">Transmembrane helix</keyword>
<keyword evidence="10" id="KW-0067">ATP-binding</keyword>
<dbReference type="PANTHER" id="PTHR45528:SF1">
    <property type="entry name" value="SENSOR HISTIDINE KINASE CPXA"/>
    <property type="match status" value="1"/>
</dbReference>